<name>A0A7N0T580_KALFE</name>
<evidence type="ECO:0000256" key="1">
    <source>
        <dbReference type="SAM" id="MobiDB-lite"/>
    </source>
</evidence>
<organism evidence="2 3">
    <name type="scientific">Kalanchoe fedtschenkoi</name>
    <name type="common">Lavender scallops</name>
    <name type="synonym">South American air plant</name>
    <dbReference type="NCBI Taxonomy" id="63787"/>
    <lineage>
        <taxon>Eukaryota</taxon>
        <taxon>Viridiplantae</taxon>
        <taxon>Streptophyta</taxon>
        <taxon>Embryophyta</taxon>
        <taxon>Tracheophyta</taxon>
        <taxon>Spermatophyta</taxon>
        <taxon>Magnoliopsida</taxon>
        <taxon>eudicotyledons</taxon>
        <taxon>Gunneridae</taxon>
        <taxon>Pentapetalae</taxon>
        <taxon>Saxifragales</taxon>
        <taxon>Crassulaceae</taxon>
        <taxon>Kalanchoe</taxon>
    </lineage>
</organism>
<evidence type="ECO:0000313" key="2">
    <source>
        <dbReference type="EnsemblPlants" id="Kaladp0023s0089.1.v1.1"/>
    </source>
</evidence>
<dbReference type="AlphaFoldDB" id="A0A7N0T580"/>
<dbReference type="EnsemblPlants" id="Kaladp0023s0089.1.v1.1">
    <property type="protein sequence ID" value="Kaladp0023s0089.1.v1.1"/>
    <property type="gene ID" value="Kaladp0023s0089.v1.1"/>
</dbReference>
<keyword evidence="3" id="KW-1185">Reference proteome</keyword>
<proteinExistence type="predicted"/>
<dbReference type="Proteomes" id="UP000594263">
    <property type="component" value="Unplaced"/>
</dbReference>
<evidence type="ECO:0000313" key="3">
    <source>
        <dbReference type="Proteomes" id="UP000594263"/>
    </source>
</evidence>
<dbReference type="Gramene" id="Kaladp0023s0089.1.v1.1">
    <property type="protein sequence ID" value="Kaladp0023s0089.1.v1.1"/>
    <property type="gene ID" value="Kaladp0023s0089.v1.1"/>
</dbReference>
<accession>A0A7N0T580</accession>
<protein>
    <submittedName>
        <fullName evidence="2">Uncharacterized protein</fullName>
    </submittedName>
</protein>
<reference evidence="2" key="1">
    <citation type="submission" date="2021-01" db="UniProtKB">
        <authorList>
            <consortium name="EnsemblPlants"/>
        </authorList>
    </citation>
    <scope>IDENTIFICATION</scope>
</reference>
<feature type="region of interest" description="Disordered" evidence="1">
    <location>
        <begin position="13"/>
        <end position="33"/>
    </location>
</feature>
<sequence length="85" mass="9689">MVRGLRYIFEDSAVRRSSSAPKSEPTAGERGLPPQAGFCSHDFSCQASDFWVLSMVRIVLMERRIMLITNYSNRLMVCRFRGKGN</sequence>